<organism evidence="2">
    <name type="scientific">uncultured Rubrobacteraceae bacterium</name>
    <dbReference type="NCBI Taxonomy" id="349277"/>
    <lineage>
        <taxon>Bacteria</taxon>
        <taxon>Bacillati</taxon>
        <taxon>Actinomycetota</taxon>
        <taxon>Rubrobacteria</taxon>
        <taxon>Rubrobacterales</taxon>
        <taxon>Rubrobacteraceae</taxon>
        <taxon>environmental samples</taxon>
    </lineage>
</organism>
<proteinExistence type="predicted"/>
<feature type="compositionally biased region" description="Basic and acidic residues" evidence="1">
    <location>
        <begin position="41"/>
        <end position="55"/>
    </location>
</feature>
<feature type="region of interest" description="Disordered" evidence="1">
    <location>
        <begin position="1"/>
        <end position="69"/>
    </location>
</feature>
<name>A0A6J4PX58_9ACTN</name>
<feature type="compositionally biased region" description="Basic residues" evidence="1">
    <location>
        <begin position="18"/>
        <end position="27"/>
    </location>
</feature>
<sequence>VGRPHHGTERYLADKLRGCHPRGHRPRHLDPPRRGGCLDQGPERADREREHHRLQGEPGGHVRSGGRFL</sequence>
<protein>
    <submittedName>
        <fullName evidence="2">Uncharacterized protein</fullName>
    </submittedName>
</protein>
<feature type="non-terminal residue" evidence="2">
    <location>
        <position position="1"/>
    </location>
</feature>
<evidence type="ECO:0000256" key="1">
    <source>
        <dbReference type="SAM" id="MobiDB-lite"/>
    </source>
</evidence>
<feature type="non-terminal residue" evidence="2">
    <location>
        <position position="69"/>
    </location>
</feature>
<accession>A0A6J4PX58</accession>
<feature type="compositionally biased region" description="Basic and acidic residues" evidence="1">
    <location>
        <begin position="1"/>
        <end position="17"/>
    </location>
</feature>
<reference evidence="2" key="1">
    <citation type="submission" date="2020-02" db="EMBL/GenBank/DDBJ databases">
        <authorList>
            <person name="Meier V. D."/>
        </authorList>
    </citation>
    <scope>NUCLEOTIDE SEQUENCE</scope>
    <source>
        <strain evidence="2">AVDCRST_MAG03</strain>
    </source>
</reference>
<feature type="compositionally biased region" description="Gly residues" evidence="1">
    <location>
        <begin position="57"/>
        <end position="69"/>
    </location>
</feature>
<evidence type="ECO:0000313" key="2">
    <source>
        <dbReference type="EMBL" id="CAA9428169.1"/>
    </source>
</evidence>
<dbReference type="EMBL" id="CADCUT010000181">
    <property type="protein sequence ID" value="CAA9428169.1"/>
    <property type="molecule type" value="Genomic_DNA"/>
</dbReference>
<gene>
    <name evidence="2" type="ORF">AVDCRST_MAG03-3043</name>
</gene>
<dbReference type="AlphaFoldDB" id="A0A6J4PX58"/>